<keyword evidence="3" id="KW-1185">Reference proteome</keyword>
<feature type="coiled-coil region" evidence="1">
    <location>
        <begin position="200"/>
        <end position="251"/>
    </location>
</feature>
<keyword evidence="1" id="KW-0175">Coiled coil</keyword>
<proteinExistence type="predicted"/>
<reference evidence="2 3" key="1">
    <citation type="journal article" date="2015" name="Sci. Rep.">
        <title>Chromosome-level genome map provides insights into diverse defense mechanisms in the medicinal fungus Ganoderma sinense.</title>
        <authorList>
            <person name="Zhu Y."/>
            <person name="Xu J."/>
            <person name="Sun C."/>
            <person name="Zhou S."/>
            <person name="Xu H."/>
            <person name="Nelson D.R."/>
            <person name="Qian J."/>
            <person name="Song J."/>
            <person name="Luo H."/>
            <person name="Xiang L."/>
            <person name="Li Y."/>
            <person name="Xu Z."/>
            <person name="Ji A."/>
            <person name="Wang L."/>
            <person name="Lu S."/>
            <person name="Hayward A."/>
            <person name="Sun W."/>
            <person name="Li X."/>
            <person name="Schwartz D.C."/>
            <person name="Wang Y."/>
            <person name="Chen S."/>
        </authorList>
    </citation>
    <scope>NUCLEOTIDE SEQUENCE [LARGE SCALE GENOMIC DNA]</scope>
    <source>
        <strain evidence="2 3">ZZ0214-1</strain>
    </source>
</reference>
<gene>
    <name evidence="2" type="ORF">GSI_10546</name>
</gene>
<protein>
    <submittedName>
        <fullName evidence="2">Uncharacterized protein</fullName>
    </submittedName>
</protein>
<organism evidence="2 3">
    <name type="scientific">Ganoderma sinense ZZ0214-1</name>
    <dbReference type="NCBI Taxonomy" id="1077348"/>
    <lineage>
        <taxon>Eukaryota</taxon>
        <taxon>Fungi</taxon>
        <taxon>Dikarya</taxon>
        <taxon>Basidiomycota</taxon>
        <taxon>Agaricomycotina</taxon>
        <taxon>Agaricomycetes</taxon>
        <taxon>Polyporales</taxon>
        <taxon>Polyporaceae</taxon>
        <taxon>Ganoderma</taxon>
    </lineage>
</organism>
<evidence type="ECO:0000313" key="2">
    <source>
        <dbReference type="EMBL" id="PIL27398.1"/>
    </source>
</evidence>
<evidence type="ECO:0000256" key="1">
    <source>
        <dbReference type="SAM" id="Coils"/>
    </source>
</evidence>
<comment type="caution">
    <text evidence="2">The sequence shown here is derived from an EMBL/GenBank/DDBJ whole genome shotgun (WGS) entry which is preliminary data.</text>
</comment>
<dbReference type="OrthoDB" id="2748519at2759"/>
<dbReference type="AlphaFoldDB" id="A0A2G8S1G0"/>
<feature type="coiled-coil region" evidence="1">
    <location>
        <begin position="109"/>
        <end position="150"/>
    </location>
</feature>
<name>A0A2G8S1G0_9APHY</name>
<sequence>MESNYKPSIVADVQRSIGAMNGIVILLQGYQGSITSPEHIERNYPQVTLGQFLTFSSTVVESLGSAQGTVTTWLIETGDRLMTNLNEGRTIEASIKQTTIELGEANYLIAATEDRIRFLNTDIVNLNATLEQAEYRLDKAESVLRRKTRTRDIVRLGGALAIALAPHLAETSFTDVIAIVDREALQAPVEEQKGVVSRITLELDVSRKHLQEQISNLEKERAESVRLSARVSELRQKEKDLAAEARVLETSRATLADLSRRINDCLRSVSVALSSAANISVMRSMQEVVLGLRGVVSALGQDAMFSGPLAQLNDAAFAALDRRIASVRRHRGRVTMP</sequence>
<dbReference type="EMBL" id="AYKW01000034">
    <property type="protein sequence ID" value="PIL27398.1"/>
    <property type="molecule type" value="Genomic_DNA"/>
</dbReference>
<accession>A0A2G8S1G0</accession>
<evidence type="ECO:0000313" key="3">
    <source>
        <dbReference type="Proteomes" id="UP000230002"/>
    </source>
</evidence>
<dbReference type="Proteomes" id="UP000230002">
    <property type="component" value="Unassembled WGS sequence"/>
</dbReference>